<evidence type="ECO:0000313" key="1">
    <source>
        <dbReference type="EMBL" id="HAC6676374.1"/>
    </source>
</evidence>
<dbReference type="Gene3D" id="1.10.4080.10">
    <property type="entry name" value="ADP-ribosylation/Crystallin J1"/>
    <property type="match status" value="1"/>
</dbReference>
<organism evidence="1">
    <name type="scientific">Salmonella enterica subsp. enterica serovar Eastbourne</name>
    <dbReference type="NCBI Taxonomy" id="486993"/>
    <lineage>
        <taxon>Bacteria</taxon>
        <taxon>Pseudomonadati</taxon>
        <taxon>Pseudomonadota</taxon>
        <taxon>Gammaproteobacteria</taxon>
        <taxon>Enterobacterales</taxon>
        <taxon>Enterobacteriaceae</taxon>
        <taxon>Salmonella</taxon>
    </lineage>
</organism>
<dbReference type="AlphaFoldDB" id="A0A702B9A3"/>
<sequence>MSLGDDSNTIAAIAGSITEAFYGTIPSNIQQDALLRLDNRLLAIIKKWDRWINNHC</sequence>
<dbReference type="SUPFAM" id="SSF101478">
    <property type="entry name" value="ADP-ribosylglycohydrolase"/>
    <property type="match status" value="1"/>
</dbReference>
<proteinExistence type="predicted"/>
<gene>
    <name evidence="1" type="ORF">G0D12_11660</name>
</gene>
<comment type="caution">
    <text evidence="1">The sequence shown here is derived from an EMBL/GenBank/DDBJ whole genome shotgun (WGS) entry which is preliminary data.</text>
</comment>
<dbReference type="InterPro" id="IPR036705">
    <property type="entry name" value="Ribosyl_crysJ1_sf"/>
</dbReference>
<dbReference type="EMBL" id="DAAMHJ010000008">
    <property type="protein sequence ID" value="HAC6676374.1"/>
    <property type="molecule type" value="Genomic_DNA"/>
</dbReference>
<name>A0A702B9A3_SALET</name>
<reference evidence="1" key="1">
    <citation type="journal article" date="2018" name="Genome Biol.">
        <title>SKESA: strategic k-mer extension for scrupulous assemblies.</title>
        <authorList>
            <person name="Souvorov A."/>
            <person name="Agarwala R."/>
            <person name="Lipman D.J."/>
        </authorList>
    </citation>
    <scope>NUCLEOTIDE SEQUENCE</scope>
    <source>
        <strain evidence="1">M138</strain>
    </source>
</reference>
<protein>
    <submittedName>
        <fullName evidence="1">Uncharacterized protein</fullName>
    </submittedName>
</protein>
<accession>A0A702B9A3</accession>
<reference evidence="1" key="2">
    <citation type="submission" date="2018-07" db="EMBL/GenBank/DDBJ databases">
        <authorList>
            <consortium name="NCBI Pathogen Detection Project"/>
        </authorList>
    </citation>
    <scope>NUCLEOTIDE SEQUENCE</scope>
    <source>
        <strain evidence="1">M138</strain>
    </source>
</reference>